<gene>
    <name evidence="1" type="ORF">OESDEN_15614</name>
</gene>
<dbReference type="Proteomes" id="UP000053660">
    <property type="component" value="Unassembled WGS sequence"/>
</dbReference>
<evidence type="ECO:0000313" key="2">
    <source>
        <dbReference type="Proteomes" id="UP000053660"/>
    </source>
</evidence>
<accession>A0A0B1SIE3</accession>
<dbReference type="EMBL" id="KN567280">
    <property type="protein sequence ID" value="KHJ84669.1"/>
    <property type="molecule type" value="Genomic_DNA"/>
</dbReference>
<organism evidence="1 2">
    <name type="scientific">Oesophagostomum dentatum</name>
    <name type="common">Nodular worm</name>
    <dbReference type="NCBI Taxonomy" id="61180"/>
    <lineage>
        <taxon>Eukaryota</taxon>
        <taxon>Metazoa</taxon>
        <taxon>Ecdysozoa</taxon>
        <taxon>Nematoda</taxon>
        <taxon>Chromadorea</taxon>
        <taxon>Rhabditida</taxon>
        <taxon>Rhabditina</taxon>
        <taxon>Rhabditomorpha</taxon>
        <taxon>Strongyloidea</taxon>
        <taxon>Strongylidae</taxon>
        <taxon>Oesophagostomum</taxon>
    </lineage>
</organism>
<protein>
    <submittedName>
        <fullName evidence="1">Uncharacterized protein</fullName>
    </submittedName>
</protein>
<sequence length="55" mass="6201">MTKALAETTRKISTYPSYYPAACFELFHASTASYIVAALQVSFKFSGFLRKILLF</sequence>
<dbReference type="AlphaFoldDB" id="A0A0B1SIE3"/>
<proteinExistence type="predicted"/>
<evidence type="ECO:0000313" key="1">
    <source>
        <dbReference type="EMBL" id="KHJ84669.1"/>
    </source>
</evidence>
<keyword evidence="2" id="KW-1185">Reference proteome</keyword>
<name>A0A0B1SIE3_OESDE</name>
<reference evidence="1 2" key="1">
    <citation type="submission" date="2014-03" db="EMBL/GenBank/DDBJ databases">
        <title>Draft genome of the hookworm Oesophagostomum dentatum.</title>
        <authorList>
            <person name="Mitreva M."/>
        </authorList>
    </citation>
    <scope>NUCLEOTIDE SEQUENCE [LARGE SCALE GENOMIC DNA]</scope>
    <source>
        <strain evidence="1 2">OD-Hann</strain>
    </source>
</reference>
<dbReference type="OrthoDB" id="5786239at2759"/>